<dbReference type="Pfam" id="PF16472">
    <property type="entry name" value="DUF5050"/>
    <property type="match status" value="1"/>
</dbReference>
<dbReference type="Gene3D" id="2.40.10.500">
    <property type="match status" value="2"/>
</dbReference>
<accession>A0ABT5EY68</accession>
<gene>
    <name evidence="2" type="ORF">POL67_32550</name>
</gene>
<dbReference type="Proteomes" id="UP001221411">
    <property type="component" value="Unassembled WGS sequence"/>
</dbReference>
<dbReference type="EMBL" id="JAQNDO010000001">
    <property type="protein sequence ID" value="MDC0746103.1"/>
    <property type="molecule type" value="Genomic_DNA"/>
</dbReference>
<evidence type="ECO:0000259" key="1">
    <source>
        <dbReference type="Pfam" id="PF16472"/>
    </source>
</evidence>
<dbReference type="SUPFAM" id="SSF101898">
    <property type="entry name" value="NHL repeat"/>
    <property type="match status" value="2"/>
</dbReference>
<organism evidence="2 3">
    <name type="scientific">Polyangium mundeleinium</name>
    <dbReference type="NCBI Taxonomy" id="2995306"/>
    <lineage>
        <taxon>Bacteria</taxon>
        <taxon>Pseudomonadati</taxon>
        <taxon>Myxococcota</taxon>
        <taxon>Polyangia</taxon>
        <taxon>Polyangiales</taxon>
        <taxon>Polyangiaceae</taxon>
        <taxon>Polyangium</taxon>
    </lineage>
</organism>
<keyword evidence="3" id="KW-1185">Reference proteome</keyword>
<dbReference type="PANTHER" id="PTHR35580:SF1">
    <property type="entry name" value="PHYTASE-LIKE DOMAIN-CONTAINING PROTEIN"/>
    <property type="match status" value="1"/>
</dbReference>
<proteinExistence type="predicted"/>
<evidence type="ECO:0000313" key="2">
    <source>
        <dbReference type="EMBL" id="MDC0746103.1"/>
    </source>
</evidence>
<reference evidence="2 3" key="1">
    <citation type="submission" date="2022-11" db="EMBL/GenBank/DDBJ databases">
        <title>Minimal conservation of predation-associated metabolite biosynthetic gene clusters underscores biosynthetic potential of Myxococcota including descriptions for ten novel species: Archangium lansinium sp. nov., Myxococcus landrumus sp. nov., Nannocystis bai.</title>
        <authorList>
            <person name="Ahearne A."/>
            <person name="Stevens C."/>
            <person name="Dowd S."/>
        </authorList>
    </citation>
    <scope>NUCLEOTIDE SEQUENCE [LARGE SCALE GENOMIC DNA]</scope>
    <source>
        <strain evidence="2 3">RJM3</strain>
    </source>
</reference>
<dbReference type="Gene3D" id="2.120.10.30">
    <property type="entry name" value="TolB, C-terminal domain"/>
    <property type="match status" value="1"/>
</dbReference>
<name>A0ABT5EY68_9BACT</name>
<dbReference type="InterPro" id="IPR052918">
    <property type="entry name" value="Motility_Chemotaxis_Reg"/>
</dbReference>
<dbReference type="RefSeq" id="WP_271924265.1">
    <property type="nucleotide sequence ID" value="NZ_JAQNDO010000001.1"/>
</dbReference>
<dbReference type="SUPFAM" id="SSF63825">
    <property type="entry name" value="YWTD domain"/>
    <property type="match status" value="1"/>
</dbReference>
<sequence>MNKYLSSGRSSPLLGAVAALVLAECTMDVDIARSRGKPSTTIQACGGDPGGAQACNRGACAWSKRFGSKLGDSGEAIVVDRSGNLLIAGSFHGELDFGGGVTLASPTGASFLAKLDPQGNPLWSKRILGSTVMAPSLATDASRNVVLTGSVYGNVDFGGGPLPAALPGTDDMFVAKFDADGNHQWSKLVTVDKAHEYGCAIKVDDMGSIIVSGSRDYAGDSQSQSEGFLLKLDASGNQQWITKFSGSSPFGCVYHELDSAGNIFVSGGFKGLFNVEGDEGNPILTSDLASYLTTRFLAKFDSDGKHSWSKQLGRFDTHNLTVDSQGSVVVAGQFAGYVNFDGCSERGELCVVKLDATGNHVWSRQLRSIGWPSIVTAGTCGTIIGGYGIDVPEREATGNLYLDGCLLSSGSASAFLFKLDDAGQIHRAYFWDKTYNNATAAIGQDDNVFLAGTFRDTLDLGCGPMTSVGEGDIFIAKLSGTGIGGADGMGVDPTAIMKLAAGGGASSPRALALDTTSVYWTTAGSVMKVGLNGGSVTTLASDQVMPAGIAVESEKVYWGENWSTLNAVPTGGGPIVKLATDGINSAPQCVAIGGSHLYWVNSNSGDAVRRVPLAGGTAVTIVPAVDVPQCLTVDSDFVYFTSMDGDQTSTGGKIRKVPRDGGTPEVLVSGQHFPYMITADAGNLYWTDVGNDKIMKVSKSGGAPQVLATGDYPAGIAVDSNYVYWANRYAGTVMKVPVGGGPAETIAPDQNSPAAVAVDATSIYWVNEGDGTLKKTGK</sequence>
<evidence type="ECO:0000313" key="3">
    <source>
        <dbReference type="Proteomes" id="UP001221411"/>
    </source>
</evidence>
<comment type="caution">
    <text evidence="2">The sequence shown here is derived from an EMBL/GenBank/DDBJ whole genome shotgun (WGS) entry which is preliminary data.</text>
</comment>
<dbReference type="InterPro" id="IPR032485">
    <property type="entry name" value="LRP1-like_beta_prop"/>
</dbReference>
<dbReference type="InterPro" id="IPR011042">
    <property type="entry name" value="6-blade_b-propeller_TolB-like"/>
</dbReference>
<dbReference type="PANTHER" id="PTHR35580">
    <property type="entry name" value="CELL SURFACE GLYCOPROTEIN (S-LAYER PROTEIN)-LIKE PROTEIN"/>
    <property type="match status" value="1"/>
</dbReference>
<feature type="domain" description="Prolow-density lipoprotein receptor-related protein 1-like beta-propeller" evidence="1">
    <location>
        <begin position="525"/>
        <end position="749"/>
    </location>
</feature>
<protein>
    <submittedName>
        <fullName evidence="2">DUF5050 domain-containing protein</fullName>
    </submittedName>
</protein>